<name>A0ABN8IYP2_9NEOP</name>
<protein>
    <submittedName>
        <fullName evidence="2">Uncharacterized protein</fullName>
    </submittedName>
</protein>
<evidence type="ECO:0000313" key="2">
    <source>
        <dbReference type="EMBL" id="CAH2068670.1"/>
    </source>
</evidence>
<organism evidence="2 3">
    <name type="scientific">Iphiclides podalirius</name>
    <name type="common">scarce swallowtail</name>
    <dbReference type="NCBI Taxonomy" id="110791"/>
    <lineage>
        <taxon>Eukaryota</taxon>
        <taxon>Metazoa</taxon>
        <taxon>Ecdysozoa</taxon>
        <taxon>Arthropoda</taxon>
        <taxon>Hexapoda</taxon>
        <taxon>Insecta</taxon>
        <taxon>Pterygota</taxon>
        <taxon>Neoptera</taxon>
        <taxon>Endopterygota</taxon>
        <taxon>Lepidoptera</taxon>
        <taxon>Glossata</taxon>
        <taxon>Ditrysia</taxon>
        <taxon>Papilionoidea</taxon>
        <taxon>Papilionidae</taxon>
        <taxon>Papilioninae</taxon>
        <taxon>Iphiclides</taxon>
    </lineage>
</organism>
<proteinExistence type="predicted"/>
<keyword evidence="3" id="KW-1185">Reference proteome</keyword>
<feature type="region of interest" description="Disordered" evidence="1">
    <location>
        <begin position="30"/>
        <end position="82"/>
    </location>
</feature>
<evidence type="ECO:0000256" key="1">
    <source>
        <dbReference type="SAM" id="MobiDB-lite"/>
    </source>
</evidence>
<evidence type="ECO:0000313" key="3">
    <source>
        <dbReference type="Proteomes" id="UP000837857"/>
    </source>
</evidence>
<dbReference type="EMBL" id="OW152817">
    <property type="protein sequence ID" value="CAH2068670.1"/>
    <property type="molecule type" value="Genomic_DNA"/>
</dbReference>
<gene>
    <name evidence="2" type="ORF">IPOD504_LOCUS14487</name>
</gene>
<reference evidence="2" key="1">
    <citation type="submission" date="2022-03" db="EMBL/GenBank/DDBJ databases">
        <authorList>
            <person name="Martin H S."/>
        </authorList>
    </citation>
    <scope>NUCLEOTIDE SEQUENCE</scope>
</reference>
<sequence length="138" mass="15182">MRRLPKSDMMKLVAKQTWLHGGSAAEDIGRCRLKGRGRGKGGGGDERKGRRGRGAEEGGQVKAAARNKAPSGNRHNTGLRRRAIPSQIQATGQVMHSALLSTETSPAEKRYLDLQLRLRNRRSSLFIPLIHHQVKASN</sequence>
<accession>A0ABN8IYP2</accession>
<feature type="compositionally biased region" description="Basic and acidic residues" evidence="1">
    <location>
        <begin position="43"/>
        <end position="56"/>
    </location>
</feature>
<dbReference type="Proteomes" id="UP000837857">
    <property type="component" value="Chromosome 5"/>
</dbReference>
<feature type="non-terminal residue" evidence="2">
    <location>
        <position position="1"/>
    </location>
</feature>